<accession>A0A4Q7N2Z9</accession>
<name>A0A4Q7N2Z9_9BACT</name>
<dbReference type="InterPro" id="IPR050314">
    <property type="entry name" value="Glycosyl_Hydrlase_18"/>
</dbReference>
<keyword evidence="3 5" id="KW-0378">Hydrolase</keyword>
<dbReference type="PROSITE" id="PS51910">
    <property type="entry name" value="GH18_2"/>
    <property type="match status" value="1"/>
</dbReference>
<comment type="similarity">
    <text evidence="6">Belongs to the glycosyl hydrolase 18 family.</text>
</comment>
<evidence type="ECO:0000313" key="9">
    <source>
        <dbReference type="Proteomes" id="UP000293874"/>
    </source>
</evidence>
<dbReference type="Proteomes" id="UP000293874">
    <property type="component" value="Unassembled WGS sequence"/>
</dbReference>
<evidence type="ECO:0000256" key="1">
    <source>
        <dbReference type="ARBA" id="ARBA00000822"/>
    </source>
</evidence>
<gene>
    <name evidence="8" type="ORF">EV199_1336</name>
</gene>
<dbReference type="PANTHER" id="PTHR11177">
    <property type="entry name" value="CHITINASE"/>
    <property type="match status" value="1"/>
</dbReference>
<dbReference type="PROSITE" id="PS51257">
    <property type="entry name" value="PROKAR_LIPOPROTEIN"/>
    <property type="match status" value="1"/>
</dbReference>
<keyword evidence="9" id="KW-1185">Reference proteome</keyword>
<evidence type="ECO:0000256" key="6">
    <source>
        <dbReference type="RuleBase" id="RU004453"/>
    </source>
</evidence>
<evidence type="ECO:0000256" key="3">
    <source>
        <dbReference type="ARBA" id="ARBA00022801"/>
    </source>
</evidence>
<dbReference type="InterPro" id="IPR011583">
    <property type="entry name" value="Chitinase_II/V-like_cat"/>
</dbReference>
<comment type="catalytic activity">
    <reaction evidence="1">
        <text>Random endo-hydrolysis of N-acetyl-beta-D-glucosaminide (1-&gt;4)-beta-linkages in chitin and chitodextrins.</text>
        <dbReference type="EC" id="3.2.1.14"/>
    </reaction>
</comment>
<dbReference type="InterPro" id="IPR001223">
    <property type="entry name" value="Glyco_hydro18_cat"/>
</dbReference>
<feature type="domain" description="GH18" evidence="7">
    <location>
        <begin position="41"/>
        <end position="371"/>
    </location>
</feature>
<organism evidence="8 9">
    <name type="scientific">Pseudobacter ginsenosidimutans</name>
    <dbReference type="NCBI Taxonomy" id="661488"/>
    <lineage>
        <taxon>Bacteria</taxon>
        <taxon>Pseudomonadati</taxon>
        <taxon>Bacteroidota</taxon>
        <taxon>Chitinophagia</taxon>
        <taxon>Chitinophagales</taxon>
        <taxon>Chitinophagaceae</taxon>
        <taxon>Pseudobacter</taxon>
    </lineage>
</organism>
<dbReference type="GO" id="GO:0005975">
    <property type="term" value="P:carbohydrate metabolic process"/>
    <property type="evidence" value="ECO:0007669"/>
    <property type="project" value="InterPro"/>
</dbReference>
<evidence type="ECO:0000256" key="2">
    <source>
        <dbReference type="ARBA" id="ARBA00012729"/>
    </source>
</evidence>
<dbReference type="AlphaFoldDB" id="A0A4Q7N2Z9"/>
<dbReference type="SUPFAM" id="SSF51445">
    <property type="entry name" value="(Trans)glycosidases"/>
    <property type="match status" value="1"/>
</dbReference>
<dbReference type="InterPro" id="IPR017853">
    <property type="entry name" value="GH"/>
</dbReference>
<dbReference type="Pfam" id="PF00704">
    <property type="entry name" value="Glyco_hydro_18"/>
    <property type="match status" value="1"/>
</dbReference>
<dbReference type="InterPro" id="IPR001579">
    <property type="entry name" value="Glyco_hydro_18_chit_AS"/>
</dbReference>
<dbReference type="EMBL" id="SGXA01000001">
    <property type="protein sequence ID" value="RZS75469.1"/>
    <property type="molecule type" value="Genomic_DNA"/>
</dbReference>
<reference evidence="8 9" key="1">
    <citation type="submission" date="2019-02" db="EMBL/GenBank/DDBJ databases">
        <title>Genomic Encyclopedia of Type Strains, Phase IV (KMG-IV): sequencing the most valuable type-strain genomes for metagenomic binning, comparative biology and taxonomic classification.</title>
        <authorList>
            <person name="Goeker M."/>
        </authorList>
    </citation>
    <scope>NUCLEOTIDE SEQUENCE [LARGE SCALE GENOMIC DNA]</scope>
    <source>
        <strain evidence="8 9">DSM 18116</strain>
    </source>
</reference>
<evidence type="ECO:0000313" key="8">
    <source>
        <dbReference type="EMBL" id="RZS75469.1"/>
    </source>
</evidence>
<protein>
    <recommendedName>
        <fullName evidence="2">chitinase</fullName>
        <ecNumber evidence="2">3.2.1.14</ecNumber>
    </recommendedName>
</protein>
<dbReference type="RefSeq" id="WP_130539835.1">
    <property type="nucleotide sequence ID" value="NZ_CP042431.1"/>
</dbReference>
<dbReference type="SMART" id="SM00636">
    <property type="entry name" value="Glyco_18"/>
    <property type="match status" value="1"/>
</dbReference>
<keyword evidence="4 5" id="KW-0326">Glycosidase</keyword>
<comment type="caution">
    <text evidence="8">The sequence shown here is derived from an EMBL/GenBank/DDBJ whole genome shotgun (WGS) entry which is preliminary data.</text>
</comment>
<dbReference type="OrthoDB" id="9775889at2"/>
<dbReference type="PANTHER" id="PTHR11177:SF317">
    <property type="entry name" value="CHITINASE 12-RELATED"/>
    <property type="match status" value="1"/>
</dbReference>
<evidence type="ECO:0000256" key="4">
    <source>
        <dbReference type="ARBA" id="ARBA00023295"/>
    </source>
</evidence>
<dbReference type="Gene3D" id="3.20.20.80">
    <property type="entry name" value="Glycosidases"/>
    <property type="match status" value="1"/>
</dbReference>
<dbReference type="PROSITE" id="PS01095">
    <property type="entry name" value="GH18_1"/>
    <property type="match status" value="1"/>
</dbReference>
<dbReference type="EC" id="3.2.1.14" evidence="2"/>
<dbReference type="GO" id="GO:0008061">
    <property type="term" value="F:chitin binding"/>
    <property type="evidence" value="ECO:0007669"/>
    <property type="project" value="InterPro"/>
</dbReference>
<evidence type="ECO:0000256" key="5">
    <source>
        <dbReference type="RuleBase" id="RU000489"/>
    </source>
</evidence>
<sequence>MKKIAAYAMSLLVFIASCKKDDYETGVRSPDPKQLLERVPGRNVIAYVTHYGTQIPDPAFVTHINYAFAEIYVQGGVYQKFKLQGAEARFQKIVDLKKLNPDLKISISFINAAENADNVKDGGFSAIAKSGADRKKFAQDCKAFLEKWNIDGVDMDWEFPGMSFSGMPFDVAVDVENHVLLMKELRETLGSKYLLTYAGYCLNKQAVTGGYRYIDIQAVDPYVDFVNIMSYDLDESPRHHSALRAPGAYSDCERAVNTYLNAGVAPEKLVLGIPFYGRRAFSGSETAINYNKIILLDRSVYKIDNWDEAASVPYVTKNGQFWCGYDNAKSIGVKAGWMLGKSMKGMMFWDYDGDDSQGTLRRAVWQSVMKK</sequence>
<evidence type="ECO:0000259" key="7">
    <source>
        <dbReference type="PROSITE" id="PS51910"/>
    </source>
</evidence>
<proteinExistence type="inferred from homology"/>
<dbReference type="GO" id="GO:0008843">
    <property type="term" value="F:endochitinase activity"/>
    <property type="evidence" value="ECO:0007669"/>
    <property type="project" value="UniProtKB-EC"/>
</dbReference>